<dbReference type="PANTHER" id="PTHR30466:SF1">
    <property type="entry name" value="FMN REDUCTASE (NADH) RUTF"/>
    <property type="match status" value="1"/>
</dbReference>
<evidence type="ECO:0000256" key="1">
    <source>
        <dbReference type="ARBA" id="ARBA00023002"/>
    </source>
</evidence>
<dbReference type="InterPro" id="IPR002563">
    <property type="entry name" value="Flavin_Rdtase-like_dom"/>
</dbReference>
<dbReference type="KEGG" id="aot:AcetOri_orf04280"/>
<accession>A0A2Z5ZL63</accession>
<dbReference type="Pfam" id="PF01613">
    <property type="entry name" value="Flavin_Reduct"/>
    <property type="match status" value="1"/>
</dbReference>
<dbReference type="GO" id="GO:0010181">
    <property type="term" value="F:FMN binding"/>
    <property type="evidence" value="ECO:0007669"/>
    <property type="project" value="InterPro"/>
</dbReference>
<dbReference type="EMBL" id="AP018515">
    <property type="protein sequence ID" value="BBC81165.1"/>
    <property type="molecule type" value="Genomic_DNA"/>
</dbReference>
<name>A0A2Z5ZL63_9PROT</name>
<dbReference type="SUPFAM" id="SSF50475">
    <property type="entry name" value="FMN-binding split barrel"/>
    <property type="match status" value="1"/>
</dbReference>
<protein>
    <submittedName>
        <fullName evidence="3">Flavin mononucleotide (FMN) reductase</fullName>
    </submittedName>
</protein>
<dbReference type="AlphaFoldDB" id="A0A2Z5ZL63"/>
<feature type="domain" description="Flavin reductase like" evidence="2">
    <location>
        <begin position="51"/>
        <end position="198"/>
    </location>
</feature>
<evidence type="ECO:0000313" key="4">
    <source>
        <dbReference type="Proteomes" id="UP000270034"/>
    </source>
</evidence>
<dbReference type="Proteomes" id="UP000270034">
    <property type="component" value="Chromosome"/>
</dbReference>
<reference evidence="3 4" key="1">
    <citation type="submission" date="2018-02" db="EMBL/GenBank/DDBJ databases">
        <title>Acetobacter orientalis genome.</title>
        <authorList>
            <person name="Nakashima N."/>
            <person name="Tamura T."/>
        </authorList>
    </citation>
    <scope>NUCLEOTIDE SEQUENCE [LARGE SCALE GENOMIC DNA]</scope>
    <source>
        <strain evidence="3 4">FAN1</strain>
    </source>
</reference>
<dbReference type="GO" id="GO:0042602">
    <property type="term" value="F:riboflavin reductase (NADPH) activity"/>
    <property type="evidence" value="ECO:0007669"/>
    <property type="project" value="TreeGrafter"/>
</dbReference>
<sequence>MTMPSSVLKAYQFFNESNGANFMTEKLYVVDKEIQRDKSEFVSSDVFREAMSRLSAPVALVTTDGPAGRYGLTVSAICSVSVEPPTVLVCLNRDNRSHAAFLRNGVIGISILEPGHEELAFRFASSKTDQNEKFLGADWVERLGGASVLANAAVTLVGRIAQTLSSGSHDILVAHIHDIGLHTENTKGLVWFDRAFHHLPAQT</sequence>
<dbReference type="PANTHER" id="PTHR30466">
    <property type="entry name" value="FLAVIN REDUCTASE"/>
    <property type="match status" value="1"/>
</dbReference>
<evidence type="ECO:0000313" key="3">
    <source>
        <dbReference type="EMBL" id="BBC81165.1"/>
    </source>
</evidence>
<dbReference type="GO" id="GO:0006208">
    <property type="term" value="P:pyrimidine nucleobase catabolic process"/>
    <property type="evidence" value="ECO:0007669"/>
    <property type="project" value="TreeGrafter"/>
</dbReference>
<organism evidence="3 4">
    <name type="scientific">Acetobacter orientalis</name>
    <dbReference type="NCBI Taxonomy" id="146474"/>
    <lineage>
        <taxon>Bacteria</taxon>
        <taxon>Pseudomonadati</taxon>
        <taxon>Pseudomonadota</taxon>
        <taxon>Alphaproteobacteria</taxon>
        <taxon>Acetobacterales</taxon>
        <taxon>Acetobacteraceae</taxon>
        <taxon>Acetobacter</taxon>
    </lineage>
</organism>
<evidence type="ECO:0000259" key="2">
    <source>
        <dbReference type="SMART" id="SM00903"/>
    </source>
</evidence>
<dbReference type="InterPro" id="IPR050268">
    <property type="entry name" value="NADH-dep_flavin_reductase"/>
</dbReference>
<gene>
    <name evidence="3" type="ORF">AcetOrient_orf04280</name>
</gene>
<dbReference type="Gene3D" id="2.30.110.10">
    <property type="entry name" value="Electron Transport, Fmn-binding Protein, Chain A"/>
    <property type="match status" value="1"/>
</dbReference>
<dbReference type="InterPro" id="IPR012349">
    <property type="entry name" value="Split_barrel_FMN-bd"/>
</dbReference>
<dbReference type="SMART" id="SM00903">
    <property type="entry name" value="Flavin_Reduct"/>
    <property type="match status" value="1"/>
</dbReference>
<proteinExistence type="predicted"/>
<keyword evidence="1" id="KW-0560">Oxidoreductase</keyword>